<evidence type="ECO:0000313" key="2">
    <source>
        <dbReference type="EMBL" id="KAG7303321.1"/>
    </source>
</evidence>
<evidence type="ECO:0000313" key="3">
    <source>
        <dbReference type="Proteomes" id="UP000823941"/>
    </source>
</evidence>
<comment type="caution">
    <text evidence="2">The sequence shown here is derived from an EMBL/GenBank/DDBJ whole genome shotgun (WGS) entry which is preliminary data.</text>
</comment>
<keyword evidence="3" id="KW-1185">Reference proteome</keyword>
<gene>
    <name evidence="2" type="ORF">JYU34_011810</name>
</gene>
<dbReference type="Proteomes" id="UP000823941">
    <property type="component" value="Chromosome 16"/>
</dbReference>
<feature type="region of interest" description="Disordered" evidence="1">
    <location>
        <begin position="19"/>
        <end position="79"/>
    </location>
</feature>
<dbReference type="EMBL" id="JAHIBW010000016">
    <property type="protein sequence ID" value="KAG7303321.1"/>
    <property type="molecule type" value="Genomic_DNA"/>
</dbReference>
<organism evidence="2 3">
    <name type="scientific">Plutella xylostella</name>
    <name type="common">Diamondback moth</name>
    <name type="synonym">Plutella maculipennis</name>
    <dbReference type="NCBI Taxonomy" id="51655"/>
    <lineage>
        <taxon>Eukaryota</taxon>
        <taxon>Metazoa</taxon>
        <taxon>Ecdysozoa</taxon>
        <taxon>Arthropoda</taxon>
        <taxon>Hexapoda</taxon>
        <taxon>Insecta</taxon>
        <taxon>Pterygota</taxon>
        <taxon>Neoptera</taxon>
        <taxon>Endopterygota</taxon>
        <taxon>Lepidoptera</taxon>
        <taxon>Glossata</taxon>
        <taxon>Ditrysia</taxon>
        <taxon>Yponomeutoidea</taxon>
        <taxon>Plutellidae</taxon>
        <taxon>Plutella</taxon>
    </lineage>
</organism>
<protein>
    <submittedName>
        <fullName evidence="2">Uncharacterized protein</fullName>
    </submittedName>
</protein>
<evidence type="ECO:0000256" key="1">
    <source>
        <dbReference type="SAM" id="MobiDB-lite"/>
    </source>
</evidence>
<name>A0ABQ7QDK0_PLUXY</name>
<accession>A0ABQ7QDK0</accession>
<reference evidence="2 3" key="1">
    <citation type="submission" date="2021-06" db="EMBL/GenBank/DDBJ databases">
        <title>A haploid diamondback moth (Plutella xylostella L.) genome assembly resolves 31 chromosomes and identifies a diamide resistance mutation.</title>
        <authorList>
            <person name="Ward C.M."/>
            <person name="Perry K.D."/>
            <person name="Baker G."/>
            <person name="Powis K."/>
            <person name="Heckel D.G."/>
            <person name="Baxter S.W."/>
        </authorList>
    </citation>
    <scope>NUCLEOTIDE SEQUENCE [LARGE SCALE GENOMIC DNA]</scope>
    <source>
        <strain evidence="2 3">LV</strain>
        <tissue evidence="2">Single pupa</tissue>
    </source>
</reference>
<sequence length="375" mass="40958">MSHRDKPYCVYQYTQYRAATAGPASRAPRAEPPLRARSLSLAQRPRSQHGRPPRSAPAAPRGDLARTPTATPKRKPLSKVLVKQQNRKLVQKQPCAVAVQTLSLPMRYADDPTLSSSKRRSRLCNEHDTYHTKSSNPLKQVRGNRKLCDTLGESGTENRLLLQISEAEQVADFERILNSNAILWSRSVGPAWRSADSPRPRSGYSLPAVTRAHLALTRDLLLAAPAPPAPADLRDLSLYYDDDVALQRELSAAADRAAAAAAAAAEPLRNFNVNLACLLGLQLGDCSPAPPHEKEWLEPSMSADDKRQDKLDCVDKLAQNLNSVKIDGNEKVPTITFSNCCETRSGSEATDNKSVEIHLAVPSVDSGVEARPPAM</sequence>
<proteinExistence type="predicted"/>